<sequence length="142" mass="15444">MFSPTGSFRSPGEIMTAQWNATVKSRGIPMVVPAPKRQPDYSHFPPTPEAIKTHYEPEELPKNNPLSPFSRFRYPPSTSSIQQPSTFHAGPWSSEAACIPLGNAFCAFLSLIGALIQLLEETALLDKALTDGELPSEVASNS</sequence>
<feature type="region of interest" description="Disordered" evidence="1">
    <location>
        <begin position="58"/>
        <end position="86"/>
    </location>
</feature>
<accession>A0A2A9NC44</accession>
<dbReference type="OrthoDB" id="3237291at2759"/>
<feature type="compositionally biased region" description="Low complexity" evidence="1">
    <location>
        <begin position="75"/>
        <end position="86"/>
    </location>
</feature>
<evidence type="ECO:0000256" key="1">
    <source>
        <dbReference type="SAM" id="MobiDB-lite"/>
    </source>
</evidence>
<reference evidence="2 3" key="1">
    <citation type="submission" date="2014-02" db="EMBL/GenBank/DDBJ databases">
        <title>Transposable element dynamics among asymbiotic and ectomycorrhizal Amanita fungi.</title>
        <authorList>
            <consortium name="DOE Joint Genome Institute"/>
            <person name="Hess J."/>
            <person name="Skrede I."/>
            <person name="Wolfe B."/>
            <person name="LaButti K."/>
            <person name="Ohm R.A."/>
            <person name="Grigoriev I.V."/>
            <person name="Pringle A."/>
        </authorList>
    </citation>
    <scope>NUCLEOTIDE SEQUENCE [LARGE SCALE GENOMIC DNA]</scope>
    <source>
        <strain evidence="2 3">SKay4041</strain>
    </source>
</reference>
<keyword evidence="3" id="KW-1185">Reference proteome</keyword>
<evidence type="ECO:0000313" key="2">
    <source>
        <dbReference type="EMBL" id="PFH45183.1"/>
    </source>
</evidence>
<dbReference type="Proteomes" id="UP000242287">
    <property type="component" value="Unassembled WGS sequence"/>
</dbReference>
<dbReference type="AlphaFoldDB" id="A0A2A9NC44"/>
<proteinExistence type="predicted"/>
<dbReference type="EMBL" id="KZ302511">
    <property type="protein sequence ID" value="PFH45183.1"/>
    <property type="molecule type" value="Genomic_DNA"/>
</dbReference>
<organism evidence="2 3">
    <name type="scientific">Amanita thiersii Skay4041</name>
    <dbReference type="NCBI Taxonomy" id="703135"/>
    <lineage>
        <taxon>Eukaryota</taxon>
        <taxon>Fungi</taxon>
        <taxon>Dikarya</taxon>
        <taxon>Basidiomycota</taxon>
        <taxon>Agaricomycotina</taxon>
        <taxon>Agaricomycetes</taxon>
        <taxon>Agaricomycetidae</taxon>
        <taxon>Agaricales</taxon>
        <taxon>Pluteineae</taxon>
        <taxon>Amanitaceae</taxon>
        <taxon>Amanita</taxon>
    </lineage>
</organism>
<gene>
    <name evidence="2" type="ORF">AMATHDRAFT_9822</name>
</gene>
<evidence type="ECO:0000313" key="3">
    <source>
        <dbReference type="Proteomes" id="UP000242287"/>
    </source>
</evidence>
<name>A0A2A9NC44_9AGAR</name>
<protein>
    <submittedName>
        <fullName evidence="2">Uncharacterized protein</fullName>
    </submittedName>
</protein>